<dbReference type="OrthoDB" id="9770036at2"/>
<accession>A0A5P1X285</accession>
<dbReference type="Pfam" id="PF02687">
    <property type="entry name" value="FtsX"/>
    <property type="match status" value="1"/>
</dbReference>
<dbReference type="Proteomes" id="UP000325295">
    <property type="component" value="Chromosome"/>
</dbReference>
<evidence type="ECO:0000256" key="1">
    <source>
        <dbReference type="ARBA" id="ARBA00004651"/>
    </source>
</evidence>
<feature type="transmembrane region" description="Helical" evidence="7">
    <location>
        <begin position="186"/>
        <end position="207"/>
    </location>
</feature>
<dbReference type="InterPro" id="IPR050250">
    <property type="entry name" value="Macrolide_Exporter_MacB"/>
</dbReference>
<evidence type="ECO:0000256" key="6">
    <source>
        <dbReference type="ARBA" id="ARBA00038076"/>
    </source>
</evidence>
<keyword evidence="3 7" id="KW-0812">Transmembrane</keyword>
<evidence type="ECO:0000259" key="8">
    <source>
        <dbReference type="Pfam" id="PF02687"/>
    </source>
</evidence>
<evidence type="ECO:0000256" key="7">
    <source>
        <dbReference type="SAM" id="Phobius"/>
    </source>
</evidence>
<dbReference type="RefSeq" id="WP_150203717.1">
    <property type="nucleotide sequence ID" value="NZ_CP043939.1"/>
</dbReference>
<feature type="transmembrane region" description="Helical" evidence="7">
    <location>
        <begin position="92"/>
        <end position="117"/>
    </location>
</feature>
<feature type="domain" description="ABC3 transporter permease C-terminal" evidence="8">
    <location>
        <begin position="99"/>
        <end position="217"/>
    </location>
</feature>
<proteinExistence type="inferred from homology"/>
<name>A0A5P1X285_9LACO</name>
<dbReference type="GO" id="GO:0022857">
    <property type="term" value="F:transmembrane transporter activity"/>
    <property type="evidence" value="ECO:0007669"/>
    <property type="project" value="TreeGrafter"/>
</dbReference>
<protein>
    <submittedName>
        <fullName evidence="9">ABC transporter permease</fullName>
    </submittedName>
</protein>
<evidence type="ECO:0000313" key="9">
    <source>
        <dbReference type="EMBL" id="QER66994.1"/>
    </source>
</evidence>
<evidence type="ECO:0000256" key="2">
    <source>
        <dbReference type="ARBA" id="ARBA00022475"/>
    </source>
</evidence>
<feature type="transmembrane region" description="Helical" evidence="7">
    <location>
        <begin position="149"/>
        <end position="174"/>
    </location>
</feature>
<evidence type="ECO:0000256" key="5">
    <source>
        <dbReference type="ARBA" id="ARBA00023136"/>
    </source>
</evidence>
<evidence type="ECO:0000256" key="4">
    <source>
        <dbReference type="ARBA" id="ARBA00022989"/>
    </source>
</evidence>
<dbReference type="KEGG" id="lnn:F0161_03295"/>
<comment type="similarity">
    <text evidence="6">Belongs to the ABC-4 integral membrane protein family.</text>
</comment>
<dbReference type="PANTHER" id="PTHR30572">
    <property type="entry name" value="MEMBRANE COMPONENT OF TRANSPORTER-RELATED"/>
    <property type="match status" value="1"/>
</dbReference>
<keyword evidence="2" id="KW-1003">Cell membrane</keyword>
<keyword evidence="5 7" id="KW-0472">Membrane</keyword>
<evidence type="ECO:0000313" key="10">
    <source>
        <dbReference type="Proteomes" id="UP000325295"/>
    </source>
</evidence>
<dbReference type="EMBL" id="CP043939">
    <property type="protein sequence ID" value="QER66994.1"/>
    <property type="molecule type" value="Genomic_DNA"/>
</dbReference>
<evidence type="ECO:0000256" key="3">
    <source>
        <dbReference type="ARBA" id="ARBA00022692"/>
    </source>
</evidence>
<keyword evidence="4 7" id="KW-1133">Transmembrane helix</keyword>
<dbReference type="GO" id="GO:0005886">
    <property type="term" value="C:plasma membrane"/>
    <property type="evidence" value="ECO:0007669"/>
    <property type="project" value="UniProtKB-SubCell"/>
</dbReference>
<gene>
    <name evidence="9" type="ORF">F0161_03295</name>
</gene>
<keyword evidence="10" id="KW-1185">Reference proteome</keyword>
<comment type="subcellular location">
    <subcellularLocation>
        <location evidence="1">Cell membrane</location>
        <topology evidence="1">Multi-pass membrane protein</topology>
    </subcellularLocation>
</comment>
<dbReference type="InterPro" id="IPR003838">
    <property type="entry name" value="ABC3_permease_C"/>
</dbReference>
<dbReference type="PANTHER" id="PTHR30572:SF4">
    <property type="entry name" value="ABC TRANSPORTER PERMEASE YTRF"/>
    <property type="match status" value="1"/>
</dbReference>
<dbReference type="AlphaFoldDB" id="A0A5P1X285"/>
<sequence>MKTTAKVSGIASASNSMGMTSLTAINTKTLTDAMKASNVDTSAASVAVKINKLNNVTKTTKKINTLKDSGKREYTATSIGSMISTIKTYVNLATMVLSAIAAISLLVSALMIIVTMFMSVSSRTKEIGILRALGESKSDIRRLFISESLIIGVVSATLATALAFGLGVGINFMLSSIADYSFVQISFGNVVTTFISALAISLIAAYLPARRAASLNPIDALSAD</sequence>
<organism evidence="9 10">
    <name type="scientific">Paucilactobacillus nenjiangensis</name>
    <dbReference type="NCBI Taxonomy" id="1296540"/>
    <lineage>
        <taxon>Bacteria</taxon>
        <taxon>Bacillati</taxon>
        <taxon>Bacillota</taxon>
        <taxon>Bacilli</taxon>
        <taxon>Lactobacillales</taxon>
        <taxon>Lactobacillaceae</taxon>
        <taxon>Paucilactobacillus</taxon>
    </lineage>
</organism>
<reference evidence="9 10" key="1">
    <citation type="submission" date="2019-09" db="EMBL/GenBank/DDBJ databases">
        <title>Complete Genome Sequence of Lactobacillus nenjiangensis SH-Y15, isolated from sauerkraut.</title>
        <authorList>
            <person name="Yang H."/>
        </authorList>
    </citation>
    <scope>NUCLEOTIDE SEQUENCE [LARGE SCALE GENOMIC DNA]</scope>
    <source>
        <strain evidence="9 10">SH-Y15</strain>
    </source>
</reference>